<evidence type="ECO:0000313" key="3">
    <source>
        <dbReference type="Proteomes" id="UP000054928"/>
    </source>
</evidence>
<protein>
    <submittedName>
        <fullName evidence="2">Uncharacterized protein</fullName>
    </submittedName>
</protein>
<dbReference type="GeneID" id="36408706"/>
<name>A0A0P1AQ61_PLAHL</name>
<sequence>MAPESSVVSCTGERKSTTAQGHSCSSAHGRPASRDTTEKRGAQDDANRHDPSGHKRLRRLGSFAEVTPQPPTSSRSLSSPTTSQDMGLNPVDNNDQQGVLRGSERHHFHQEELKADDDDVVDRRPVIRDALSALEDKVRRHRHSAEHLSEVAYRCAEDLESLEYFAHRLPCVEIYRALSERLLVVKKKNTSL</sequence>
<feature type="region of interest" description="Disordered" evidence="1">
    <location>
        <begin position="1"/>
        <end position="98"/>
    </location>
</feature>
<proteinExistence type="predicted"/>
<dbReference type="AlphaFoldDB" id="A0A0P1AQ61"/>
<feature type="compositionally biased region" description="Low complexity" evidence="1">
    <location>
        <begin position="72"/>
        <end position="83"/>
    </location>
</feature>
<organism evidence="2 3">
    <name type="scientific">Plasmopara halstedii</name>
    <name type="common">Downy mildew of sunflower</name>
    <dbReference type="NCBI Taxonomy" id="4781"/>
    <lineage>
        <taxon>Eukaryota</taxon>
        <taxon>Sar</taxon>
        <taxon>Stramenopiles</taxon>
        <taxon>Oomycota</taxon>
        <taxon>Peronosporomycetes</taxon>
        <taxon>Peronosporales</taxon>
        <taxon>Peronosporaceae</taxon>
        <taxon>Plasmopara</taxon>
    </lineage>
</organism>
<feature type="compositionally biased region" description="Polar residues" evidence="1">
    <location>
        <begin position="17"/>
        <end position="26"/>
    </location>
</feature>
<accession>A0A0P1AQ61</accession>
<dbReference type="Proteomes" id="UP000054928">
    <property type="component" value="Unassembled WGS sequence"/>
</dbReference>
<dbReference type="EMBL" id="CCYD01000667">
    <property type="protein sequence ID" value="CEG43456.1"/>
    <property type="molecule type" value="Genomic_DNA"/>
</dbReference>
<keyword evidence="3" id="KW-1185">Reference proteome</keyword>
<feature type="compositionally biased region" description="Basic and acidic residues" evidence="1">
    <location>
        <begin position="32"/>
        <end position="53"/>
    </location>
</feature>
<dbReference type="RefSeq" id="XP_024579825.1">
    <property type="nucleotide sequence ID" value="XM_024729449.1"/>
</dbReference>
<evidence type="ECO:0000256" key="1">
    <source>
        <dbReference type="SAM" id="MobiDB-lite"/>
    </source>
</evidence>
<reference evidence="3" key="1">
    <citation type="submission" date="2014-09" db="EMBL/GenBank/DDBJ databases">
        <authorList>
            <person name="Sharma Rahul"/>
            <person name="Thines Marco"/>
        </authorList>
    </citation>
    <scope>NUCLEOTIDE SEQUENCE [LARGE SCALE GENOMIC DNA]</scope>
</reference>
<evidence type="ECO:0000313" key="2">
    <source>
        <dbReference type="EMBL" id="CEG43456.1"/>
    </source>
</evidence>